<dbReference type="EC" id="4.1.2.43" evidence="5"/>
<evidence type="ECO:0000313" key="11">
    <source>
        <dbReference type="Proteomes" id="UP000436284"/>
    </source>
</evidence>
<dbReference type="GO" id="GO:0006730">
    <property type="term" value="P:one-carbon metabolic process"/>
    <property type="evidence" value="ECO:0007669"/>
    <property type="project" value="UniProtKB-KW"/>
</dbReference>
<dbReference type="OrthoDB" id="43475at2"/>
<keyword evidence="8" id="KW-0119">Carbohydrate metabolism</keyword>
<keyword evidence="11" id="KW-1185">Reference proteome</keyword>
<dbReference type="InterPro" id="IPR001754">
    <property type="entry name" value="OMPdeCOase_dom"/>
</dbReference>
<evidence type="ECO:0000259" key="9">
    <source>
        <dbReference type="SMART" id="SM00934"/>
    </source>
</evidence>
<dbReference type="GO" id="GO:0033982">
    <property type="term" value="F:3-dehydro-L-gulonate-6-phosphate decarboxylase activity"/>
    <property type="evidence" value="ECO:0007669"/>
    <property type="project" value="TreeGrafter"/>
</dbReference>
<evidence type="ECO:0000256" key="6">
    <source>
        <dbReference type="ARBA" id="ARBA00022563"/>
    </source>
</evidence>
<protein>
    <recommendedName>
        <fullName evidence="5">3-hexulose-6-phosphate synthase</fullName>
        <ecNumber evidence="5">4.1.2.43</ecNumber>
    </recommendedName>
</protein>
<evidence type="ECO:0000256" key="7">
    <source>
        <dbReference type="ARBA" id="ARBA00023239"/>
    </source>
</evidence>
<dbReference type="FunFam" id="3.20.20.70:FF:000022">
    <property type="entry name" value="3-keto-L-gulonate-6-phosphate decarboxylase UlaD"/>
    <property type="match status" value="1"/>
</dbReference>
<evidence type="ECO:0000313" key="10">
    <source>
        <dbReference type="EMBL" id="MXQ51387.1"/>
    </source>
</evidence>
<feature type="domain" description="Orotidine 5'-phosphate decarboxylase" evidence="9">
    <location>
        <begin position="2"/>
        <end position="198"/>
    </location>
</feature>
<evidence type="ECO:0000256" key="4">
    <source>
        <dbReference type="ARBA" id="ARBA00006350"/>
    </source>
</evidence>
<dbReference type="NCBIfam" id="TIGR03128">
    <property type="entry name" value="RuMP_HxlA"/>
    <property type="match status" value="1"/>
</dbReference>
<dbReference type="SMART" id="SM00934">
    <property type="entry name" value="OMPdecase"/>
    <property type="match status" value="1"/>
</dbReference>
<evidence type="ECO:0000256" key="3">
    <source>
        <dbReference type="ARBA" id="ARBA00005014"/>
    </source>
</evidence>
<evidence type="ECO:0000256" key="5">
    <source>
        <dbReference type="ARBA" id="ARBA00012890"/>
    </source>
</evidence>
<dbReference type="Gene3D" id="3.20.20.70">
    <property type="entry name" value="Aldolase class I"/>
    <property type="match status" value="1"/>
</dbReference>
<keyword evidence="7" id="KW-0456">Lyase</keyword>
<reference evidence="10 11" key="1">
    <citation type="submission" date="2019-12" db="EMBL/GenBank/DDBJ databases">
        <title>Salinicoccus cyprini sp. nov., isolated from gastro-intestinal tract of mirror carp, Cyprinus carpio var. specularis, collected from Gobind Sagar Reservoir, Himachal Pradesh, India.</title>
        <authorList>
            <person name="Talwar C."/>
            <person name="Singh A.K."/>
            <person name="Lal R."/>
            <person name="Negi R.K."/>
        </authorList>
    </citation>
    <scope>NUCLEOTIDE SEQUENCE [LARGE SCALE GENOMIC DNA]</scope>
    <source>
        <strain evidence="10 11">J-82</strain>
    </source>
</reference>
<accession>A0A6N8U229</accession>
<keyword evidence="6" id="KW-0554">One-carbon metabolism</keyword>
<dbReference type="PANTHER" id="PTHR35039:SF3">
    <property type="entry name" value="3-KETO-L-GULONATE-6-PHOSPHATE DECARBOXYLASE SGBH-RELATED"/>
    <property type="match status" value="1"/>
</dbReference>
<comment type="function">
    <text evidence="2">Catalyzes the condensation of ribulose 5-phosphate with formaldehyde to form 3-hexulose 6-phosphate.</text>
</comment>
<comment type="pathway">
    <text evidence="3">One-carbon metabolism; formaldehyde assimilation via RuMP pathway; D-fructose 6-phosphate from D-ribulose 5-phosphate and formaldehyde: step 1/2.</text>
</comment>
<dbReference type="GO" id="GO:0019854">
    <property type="term" value="P:L-ascorbic acid catabolic process"/>
    <property type="evidence" value="ECO:0007669"/>
    <property type="project" value="TreeGrafter"/>
</dbReference>
<dbReference type="Proteomes" id="UP000436284">
    <property type="component" value="Unassembled WGS sequence"/>
</dbReference>
<name>A0A6N8U229_9STAP</name>
<gene>
    <name evidence="10" type="ORF">GQ671_08900</name>
</gene>
<organism evidence="10 11">
    <name type="scientific">Salinicoccus hispanicus</name>
    <dbReference type="NCBI Taxonomy" id="157225"/>
    <lineage>
        <taxon>Bacteria</taxon>
        <taxon>Bacillati</taxon>
        <taxon>Bacillota</taxon>
        <taxon>Bacilli</taxon>
        <taxon>Bacillales</taxon>
        <taxon>Staphylococcaceae</taxon>
        <taxon>Salinicoccus</taxon>
    </lineage>
</organism>
<dbReference type="SUPFAM" id="SSF51366">
    <property type="entry name" value="Ribulose-phoshate binding barrel"/>
    <property type="match status" value="1"/>
</dbReference>
<dbReference type="RefSeq" id="WP_160655840.1">
    <property type="nucleotide sequence ID" value="NZ_JBHRWU010000001.1"/>
</dbReference>
<dbReference type="EMBL" id="WUUK01000003">
    <property type="protein sequence ID" value="MXQ51387.1"/>
    <property type="molecule type" value="Genomic_DNA"/>
</dbReference>
<proteinExistence type="inferred from homology"/>
<evidence type="ECO:0000256" key="8">
    <source>
        <dbReference type="ARBA" id="ARBA00023277"/>
    </source>
</evidence>
<dbReference type="GO" id="GO:0006207">
    <property type="term" value="P:'de novo' pyrimidine nucleobase biosynthetic process"/>
    <property type="evidence" value="ECO:0007669"/>
    <property type="project" value="InterPro"/>
</dbReference>
<evidence type="ECO:0000256" key="2">
    <source>
        <dbReference type="ARBA" id="ARBA00002272"/>
    </source>
</evidence>
<dbReference type="InterPro" id="IPR011060">
    <property type="entry name" value="RibuloseP-bd_barrel"/>
</dbReference>
<dbReference type="InterPro" id="IPR017553">
    <property type="entry name" value="3-hexulose-6-phosphate_synth"/>
</dbReference>
<comment type="similarity">
    <text evidence="4">Belongs to the HPS/KGPDC family. HPS subfamily.</text>
</comment>
<sequence>MKLQIALDRLGYDECFEITSEVHEHVDIIEVGTGVIKEYGLGIVRDLKTKYPDISILADVKICDAGKSESEKSFEYLSDLITVMALADINTVRNCQEVADRFGKTLVVDLLNIKDFSLLDHLKEAGVRAVSLHVGKDQREADMKPAYDKLKEYDFDLFVAGGINEDNLKEYLKFEPDVVIVGSGITQAKDKVDAAKTLKSAISEFRL</sequence>
<dbReference type="InterPro" id="IPR013785">
    <property type="entry name" value="Aldolase_TIM"/>
</dbReference>
<dbReference type="GO" id="GO:0043801">
    <property type="term" value="F:hexulose-6-phosphate synthase activity"/>
    <property type="evidence" value="ECO:0007669"/>
    <property type="project" value="UniProtKB-EC"/>
</dbReference>
<comment type="caution">
    <text evidence="10">The sequence shown here is derived from an EMBL/GenBank/DDBJ whole genome shotgun (WGS) entry which is preliminary data.</text>
</comment>
<evidence type="ECO:0000256" key="1">
    <source>
        <dbReference type="ARBA" id="ARBA00000718"/>
    </source>
</evidence>
<dbReference type="GO" id="GO:0004590">
    <property type="term" value="F:orotidine-5'-phosphate decarboxylase activity"/>
    <property type="evidence" value="ECO:0007669"/>
    <property type="project" value="InterPro"/>
</dbReference>
<comment type="catalytic activity">
    <reaction evidence="1">
        <text>D-ribulose 5-phosphate + formaldehyde = D-arabino-hex-3-ulose 6-phosphate</text>
        <dbReference type="Rhea" id="RHEA:25201"/>
        <dbReference type="ChEBI" id="CHEBI:16842"/>
        <dbReference type="ChEBI" id="CHEBI:58121"/>
        <dbReference type="ChEBI" id="CHEBI:58542"/>
        <dbReference type="EC" id="4.1.2.43"/>
    </reaction>
</comment>
<dbReference type="AlphaFoldDB" id="A0A6N8U229"/>
<dbReference type="PANTHER" id="PTHR35039">
    <property type="entry name" value="3-KETO-L-GULONATE-6-PHOSPHATE DECARBOXYLASE SGBH-RELATED"/>
    <property type="match status" value="1"/>
</dbReference>
<dbReference type="Pfam" id="PF00215">
    <property type="entry name" value="OMPdecase"/>
    <property type="match status" value="1"/>
</dbReference>